<protein>
    <submittedName>
        <fullName evidence="1">Uncharacterized protein</fullName>
    </submittedName>
</protein>
<name>A0A0F8WU61_9ZZZZ</name>
<feature type="non-terminal residue" evidence="1">
    <location>
        <position position="40"/>
    </location>
</feature>
<organism evidence="1">
    <name type="scientific">marine sediment metagenome</name>
    <dbReference type="NCBI Taxonomy" id="412755"/>
    <lineage>
        <taxon>unclassified sequences</taxon>
        <taxon>metagenomes</taxon>
        <taxon>ecological metagenomes</taxon>
    </lineage>
</organism>
<dbReference type="EMBL" id="LAZR01063047">
    <property type="protein sequence ID" value="KKK60278.1"/>
    <property type="molecule type" value="Genomic_DNA"/>
</dbReference>
<evidence type="ECO:0000313" key="1">
    <source>
        <dbReference type="EMBL" id="KKK60278.1"/>
    </source>
</evidence>
<comment type="caution">
    <text evidence="1">The sequence shown here is derived from an EMBL/GenBank/DDBJ whole genome shotgun (WGS) entry which is preliminary data.</text>
</comment>
<gene>
    <name evidence="1" type="ORF">LCGC14_3025950</name>
</gene>
<reference evidence="1" key="1">
    <citation type="journal article" date="2015" name="Nature">
        <title>Complex archaea that bridge the gap between prokaryotes and eukaryotes.</title>
        <authorList>
            <person name="Spang A."/>
            <person name="Saw J.H."/>
            <person name="Jorgensen S.L."/>
            <person name="Zaremba-Niedzwiedzka K."/>
            <person name="Martijn J."/>
            <person name="Lind A.E."/>
            <person name="van Eijk R."/>
            <person name="Schleper C."/>
            <person name="Guy L."/>
            <person name="Ettema T.J."/>
        </authorList>
    </citation>
    <scope>NUCLEOTIDE SEQUENCE</scope>
</reference>
<proteinExistence type="predicted"/>
<dbReference type="AlphaFoldDB" id="A0A0F8WU61"/>
<sequence length="40" mass="4626">MNSSGRTLNRPASFRKCSTVSERSPLRIFEPMLTWTPSKR</sequence>
<accession>A0A0F8WU61</accession>